<keyword evidence="2" id="KW-1185">Reference proteome</keyword>
<protein>
    <submittedName>
        <fullName evidence="1">Uncharacterized protein</fullName>
    </submittedName>
</protein>
<comment type="caution">
    <text evidence="1">The sequence shown here is derived from an EMBL/GenBank/DDBJ whole genome shotgun (WGS) entry which is preliminary data.</text>
</comment>
<dbReference type="EMBL" id="JABSTQ010010904">
    <property type="protein sequence ID" value="KAG0416940.1"/>
    <property type="molecule type" value="Genomic_DNA"/>
</dbReference>
<accession>A0AC60PCJ9</accession>
<reference evidence="1 2" key="1">
    <citation type="journal article" date="2020" name="Cell">
        <title>Large-Scale Comparative Analyses of Tick Genomes Elucidate Their Genetic Diversity and Vector Capacities.</title>
        <authorList>
            <consortium name="Tick Genome and Microbiome Consortium (TIGMIC)"/>
            <person name="Jia N."/>
            <person name="Wang J."/>
            <person name="Shi W."/>
            <person name="Du L."/>
            <person name="Sun Y."/>
            <person name="Zhan W."/>
            <person name="Jiang J.F."/>
            <person name="Wang Q."/>
            <person name="Zhang B."/>
            <person name="Ji P."/>
            <person name="Bell-Sakyi L."/>
            <person name="Cui X.M."/>
            <person name="Yuan T.T."/>
            <person name="Jiang B.G."/>
            <person name="Yang W.F."/>
            <person name="Lam T.T."/>
            <person name="Chang Q.C."/>
            <person name="Ding S.J."/>
            <person name="Wang X.J."/>
            <person name="Zhu J.G."/>
            <person name="Ruan X.D."/>
            <person name="Zhao L."/>
            <person name="Wei J.T."/>
            <person name="Ye R.Z."/>
            <person name="Que T.C."/>
            <person name="Du C.H."/>
            <person name="Zhou Y.H."/>
            <person name="Cheng J.X."/>
            <person name="Dai P.F."/>
            <person name="Guo W.B."/>
            <person name="Han X.H."/>
            <person name="Huang E.J."/>
            <person name="Li L.F."/>
            <person name="Wei W."/>
            <person name="Gao Y.C."/>
            <person name="Liu J.Z."/>
            <person name="Shao H.Z."/>
            <person name="Wang X."/>
            <person name="Wang C.C."/>
            <person name="Yang T.C."/>
            <person name="Huo Q.B."/>
            <person name="Li W."/>
            <person name="Chen H.Y."/>
            <person name="Chen S.E."/>
            <person name="Zhou L.G."/>
            <person name="Ni X.B."/>
            <person name="Tian J.H."/>
            <person name="Sheng Y."/>
            <person name="Liu T."/>
            <person name="Pan Y.S."/>
            <person name="Xia L.Y."/>
            <person name="Li J."/>
            <person name="Zhao F."/>
            <person name="Cao W.C."/>
        </authorList>
    </citation>
    <scope>NUCLEOTIDE SEQUENCE [LARGE SCALE GENOMIC DNA]</scope>
    <source>
        <strain evidence="1">Iper-2018</strain>
    </source>
</reference>
<evidence type="ECO:0000313" key="2">
    <source>
        <dbReference type="Proteomes" id="UP000805193"/>
    </source>
</evidence>
<feature type="non-terminal residue" evidence="1">
    <location>
        <position position="66"/>
    </location>
</feature>
<evidence type="ECO:0000313" key="1">
    <source>
        <dbReference type="EMBL" id="KAG0416940.1"/>
    </source>
</evidence>
<gene>
    <name evidence="1" type="ORF">HPB47_006038</name>
</gene>
<organism evidence="1 2">
    <name type="scientific">Ixodes persulcatus</name>
    <name type="common">Taiga tick</name>
    <dbReference type="NCBI Taxonomy" id="34615"/>
    <lineage>
        <taxon>Eukaryota</taxon>
        <taxon>Metazoa</taxon>
        <taxon>Ecdysozoa</taxon>
        <taxon>Arthropoda</taxon>
        <taxon>Chelicerata</taxon>
        <taxon>Arachnida</taxon>
        <taxon>Acari</taxon>
        <taxon>Parasitiformes</taxon>
        <taxon>Ixodida</taxon>
        <taxon>Ixodoidea</taxon>
        <taxon>Ixodidae</taxon>
        <taxon>Ixodinae</taxon>
        <taxon>Ixodes</taxon>
    </lineage>
</organism>
<proteinExistence type="predicted"/>
<name>A0AC60PCJ9_IXOPE</name>
<feature type="non-terminal residue" evidence="1">
    <location>
        <position position="1"/>
    </location>
</feature>
<sequence>ATTVQNTDWLAEEGVPCRAWGAISFNIVAKSYKLTGISNKLDGTEDDLIWDRDAETSSEDECSTTD</sequence>
<dbReference type="Proteomes" id="UP000805193">
    <property type="component" value="Unassembled WGS sequence"/>
</dbReference>